<feature type="domain" description="HIT" evidence="6">
    <location>
        <begin position="28"/>
        <end position="137"/>
    </location>
</feature>
<evidence type="ECO:0000313" key="8">
    <source>
        <dbReference type="Proteomes" id="UP000248606"/>
    </source>
</evidence>
<feature type="binding site" evidence="3">
    <location>
        <begin position="116"/>
        <end position="119"/>
    </location>
    <ligand>
        <name>substrate</name>
    </ligand>
</feature>
<evidence type="ECO:0000259" key="6">
    <source>
        <dbReference type="PROSITE" id="PS51084"/>
    </source>
</evidence>
<sequence>MSYIAENPDPVENNTENGEVAEPSDHDPFVKIPQGDDESGLIIARGTFCFVCLNLYPYNPGHAMVIPYRKVAHYEDLTEDEVLELSLMTQRLIRVIRAVSHPDAFNIGFNLGSGAGGSVSEHVHQHVVPRWIGDANFITLFANTKVLPQTLRETRRLLSEEWVRQTADRDSSV</sequence>
<dbReference type="InterPro" id="IPR036265">
    <property type="entry name" value="HIT-like_sf"/>
</dbReference>
<organism evidence="7 8">
    <name type="scientific">Lawsonella clevelandensis</name>
    <dbReference type="NCBI Taxonomy" id="1528099"/>
    <lineage>
        <taxon>Bacteria</taxon>
        <taxon>Bacillati</taxon>
        <taxon>Actinomycetota</taxon>
        <taxon>Actinomycetes</taxon>
        <taxon>Mycobacteriales</taxon>
        <taxon>Lawsonellaceae</taxon>
        <taxon>Lawsonella</taxon>
    </lineage>
</organism>
<evidence type="ECO:0000256" key="5">
    <source>
        <dbReference type="SAM" id="MobiDB-lite"/>
    </source>
</evidence>
<accession>A0A2W5ID81</accession>
<dbReference type="SUPFAM" id="SSF54197">
    <property type="entry name" value="HIT-like"/>
    <property type="match status" value="1"/>
</dbReference>
<dbReference type="PROSITE" id="PS51084">
    <property type="entry name" value="HIT_2"/>
    <property type="match status" value="1"/>
</dbReference>
<dbReference type="GO" id="GO:0000166">
    <property type="term" value="F:nucleotide binding"/>
    <property type="evidence" value="ECO:0007669"/>
    <property type="project" value="UniProtKB-KW"/>
</dbReference>
<reference evidence="7 8" key="1">
    <citation type="submission" date="2017-08" db="EMBL/GenBank/DDBJ databases">
        <title>Infants hospitalized years apart are colonized by the same room-sourced microbial strains.</title>
        <authorList>
            <person name="Brooks B."/>
            <person name="Olm M.R."/>
            <person name="Firek B.A."/>
            <person name="Baker R."/>
            <person name="Thomas B.C."/>
            <person name="Morowitz M.J."/>
            <person name="Banfield J.F."/>
        </authorList>
    </citation>
    <scope>NUCLEOTIDE SEQUENCE [LARGE SCALE GENOMIC DNA]</scope>
    <source>
        <strain evidence="7">S2_006_000_R1_57</strain>
    </source>
</reference>
<dbReference type="Pfam" id="PF01230">
    <property type="entry name" value="HIT"/>
    <property type="match status" value="1"/>
</dbReference>
<evidence type="ECO:0000256" key="4">
    <source>
        <dbReference type="PROSITE-ProRule" id="PRU00464"/>
    </source>
</evidence>
<dbReference type="Proteomes" id="UP000248606">
    <property type="component" value="Unassembled WGS sequence"/>
</dbReference>
<evidence type="ECO:0000256" key="3">
    <source>
        <dbReference type="PIRSR" id="PIRSR639383-2"/>
    </source>
</evidence>
<feature type="binding site" evidence="3">
    <location>
        <position position="126"/>
    </location>
    <ligand>
        <name>substrate</name>
    </ligand>
</feature>
<comment type="caution">
    <text evidence="7">The sequence shown here is derived from an EMBL/GenBank/DDBJ whole genome shotgun (WGS) entry which is preliminary data.</text>
</comment>
<name>A0A2W5ID81_9ACTN</name>
<dbReference type="Gene3D" id="3.30.428.10">
    <property type="entry name" value="HIT-like"/>
    <property type="match status" value="1"/>
</dbReference>
<dbReference type="InterPro" id="IPR011146">
    <property type="entry name" value="HIT-like"/>
</dbReference>
<protein>
    <submittedName>
        <fullName evidence="7">Diadenosine tetraphosphate hydrolase</fullName>
    </submittedName>
</protein>
<feature type="binding site" evidence="3">
    <location>
        <position position="54"/>
    </location>
    <ligand>
        <name>substrate</name>
    </ligand>
</feature>
<evidence type="ECO:0000313" key="7">
    <source>
        <dbReference type="EMBL" id="PZP90051.1"/>
    </source>
</evidence>
<dbReference type="PANTHER" id="PTHR42997">
    <property type="entry name" value="HIT FAMILY HYDROLASE"/>
    <property type="match status" value="1"/>
</dbReference>
<dbReference type="CDD" id="cd01275">
    <property type="entry name" value="FHIT"/>
    <property type="match status" value="1"/>
</dbReference>
<proteinExistence type="predicted"/>
<keyword evidence="1" id="KW-0547">Nucleotide-binding</keyword>
<dbReference type="InterPro" id="IPR039383">
    <property type="entry name" value="FHIT"/>
</dbReference>
<evidence type="ECO:0000256" key="2">
    <source>
        <dbReference type="PIRSR" id="PIRSR639383-1"/>
    </source>
</evidence>
<dbReference type="InterPro" id="IPR052908">
    <property type="entry name" value="AP-4-A_phosphorylase"/>
</dbReference>
<evidence type="ECO:0000256" key="1">
    <source>
        <dbReference type="ARBA" id="ARBA00022741"/>
    </source>
</evidence>
<dbReference type="AlphaFoldDB" id="A0A2W5ID81"/>
<gene>
    <name evidence="7" type="ORF">DI579_01680</name>
</gene>
<feature type="active site" description="Tele-AMP-histidine intermediate" evidence="2">
    <location>
        <position position="124"/>
    </location>
</feature>
<feature type="region of interest" description="Disordered" evidence="5">
    <location>
        <begin position="1"/>
        <end position="26"/>
    </location>
</feature>
<dbReference type="EMBL" id="QFOZ01000001">
    <property type="protein sequence ID" value="PZP90051.1"/>
    <property type="molecule type" value="Genomic_DNA"/>
</dbReference>
<keyword evidence="7" id="KW-0378">Hydrolase</keyword>
<dbReference type="GO" id="GO:0016787">
    <property type="term" value="F:hydrolase activity"/>
    <property type="evidence" value="ECO:0007669"/>
    <property type="project" value="UniProtKB-KW"/>
</dbReference>
<feature type="short sequence motif" description="Histidine triad motif" evidence="4">
    <location>
        <begin position="122"/>
        <end position="126"/>
    </location>
</feature>
<dbReference type="PANTHER" id="PTHR42997:SF1">
    <property type="entry name" value="AP-4-A PHOSPHORYLASE"/>
    <property type="match status" value="1"/>
</dbReference>